<evidence type="ECO:0000313" key="2">
    <source>
        <dbReference type="Proteomes" id="UP000077763"/>
    </source>
</evidence>
<organism evidence="1 2">
    <name type="scientific">Methylomonas methanica</name>
    <dbReference type="NCBI Taxonomy" id="421"/>
    <lineage>
        <taxon>Bacteria</taxon>
        <taxon>Pseudomonadati</taxon>
        <taxon>Pseudomonadota</taxon>
        <taxon>Gammaproteobacteria</taxon>
        <taxon>Methylococcales</taxon>
        <taxon>Methylococcaceae</taxon>
        <taxon>Methylomonas</taxon>
    </lineage>
</organism>
<accession>A0A177M7A1</accession>
<proteinExistence type="predicted"/>
<reference evidence="1 2" key="1">
    <citation type="submission" date="2016-03" db="EMBL/GenBank/DDBJ databases">
        <authorList>
            <person name="Ploux O."/>
        </authorList>
    </citation>
    <scope>NUCLEOTIDE SEQUENCE [LARGE SCALE GENOMIC DNA]</scope>
    <source>
        <strain evidence="1 2">R-45371</strain>
    </source>
</reference>
<evidence type="ECO:0000313" key="1">
    <source>
        <dbReference type="EMBL" id="OAI00920.1"/>
    </source>
</evidence>
<gene>
    <name evidence="1" type="ORF">A1353_19120</name>
</gene>
<protein>
    <submittedName>
        <fullName evidence="1">Uncharacterized protein</fullName>
    </submittedName>
</protein>
<sequence>MNAIQAVQRRQTAYDVSAKVRRTAIYRGLYDGQTWYIEKKHGVLRCLTAFHVPRRSVMGLQNTHNLYNIEEAELLELIKTKAVIELNIVQTSNKKYTIVSKLAWKDGVFTLVSYRKNVREWSTLDALFRYIIGTFKDVSIPIRLTFAPSDASPPSELTVVMDHCV</sequence>
<comment type="caution">
    <text evidence="1">The sequence shown here is derived from an EMBL/GenBank/DDBJ whole genome shotgun (WGS) entry which is preliminary data.</text>
</comment>
<name>A0A177M7A1_METMH</name>
<dbReference type="AlphaFoldDB" id="A0A177M7A1"/>
<dbReference type="Proteomes" id="UP000077763">
    <property type="component" value="Unassembled WGS sequence"/>
</dbReference>
<dbReference type="EMBL" id="LUUH01000074">
    <property type="protein sequence ID" value="OAI00920.1"/>
    <property type="molecule type" value="Genomic_DNA"/>
</dbReference>